<feature type="domain" description="GGDEF" evidence="2">
    <location>
        <begin position="178"/>
        <end position="310"/>
    </location>
</feature>
<gene>
    <name evidence="3" type="ORF">V6617_06965</name>
</gene>
<keyword evidence="3" id="KW-0808">Transferase</keyword>
<dbReference type="Gene3D" id="3.30.450.20">
    <property type="entry name" value="PAS domain"/>
    <property type="match status" value="1"/>
</dbReference>
<dbReference type="InterPro" id="IPR043128">
    <property type="entry name" value="Rev_trsase/Diguanyl_cyclase"/>
</dbReference>
<dbReference type="SMART" id="SM00267">
    <property type="entry name" value="GGDEF"/>
    <property type="match status" value="1"/>
</dbReference>
<dbReference type="NCBIfam" id="TIGR00254">
    <property type="entry name" value="GGDEF"/>
    <property type="match status" value="1"/>
</dbReference>
<dbReference type="GO" id="GO:0052621">
    <property type="term" value="F:diguanylate cyclase activity"/>
    <property type="evidence" value="ECO:0007669"/>
    <property type="project" value="UniProtKB-EC"/>
</dbReference>
<dbReference type="EMBL" id="CP146275">
    <property type="protein sequence ID" value="WWT34197.1"/>
    <property type="molecule type" value="Genomic_DNA"/>
</dbReference>
<name>A0ABZ2I2W8_9HYPH</name>
<evidence type="ECO:0000259" key="1">
    <source>
        <dbReference type="PROSITE" id="PS50113"/>
    </source>
</evidence>
<dbReference type="InterPro" id="IPR035965">
    <property type="entry name" value="PAS-like_dom_sf"/>
</dbReference>
<dbReference type="PANTHER" id="PTHR44757">
    <property type="entry name" value="DIGUANYLATE CYCLASE DGCP"/>
    <property type="match status" value="1"/>
</dbReference>
<evidence type="ECO:0000313" key="3">
    <source>
        <dbReference type="EMBL" id="WWT34197.1"/>
    </source>
</evidence>
<organism evidence="3 4">
    <name type="scientific">Pelagibacterium nitratireducens</name>
    <dbReference type="NCBI Taxonomy" id="1046114"/>
    <lineage>
        <taxon>Bacteria</taxon>
        <taxon>Pseudomonadati</taxon>
        <taxon>Pseudomonadota</taxon>
        <taxon>Alphaproteobacteria</taxon>
        <taxon>Hyphomicrobiales</taxon>
        <taxon>Devosiaceae</taxon>
        <taxon>Pelagibacterium</taxon>
    </lineage>
</organism>
<dbReference type="Gene3D" id="3.30.70.270">
    <property type="match status" value="1"/>
</dbReference>
<reference evidence="3 4" key="1">
    <citation type="submission" date="2024-02" db="EMBL/GenBank/DDBJ databases">
        <title>Complete genome sequence of Pelagibacterium nitratireducens ZH15.</title>
        <authorList>
            <person name="Zhao L.H."/>
        </authorList>
    </citation>
    <scope>NUCLEOTIDE SEQUENCE [LARGE SCALE GENOMIC DNA]</scope>
    <source>
        <strain evidence="3 4">ZH15</strain>
    </source>
</reference>
<dbReference type="InterPro" id="IPR000700">
    <property type="entry name" value="PAS-assoc_C"/>
</dbReference>
<dbReference type="SUPFAM" id="SSF55073">
    <property type="entry name" value="Nucleotide cyclase"/>
    <property type="match status" value="1"/>
</dbReference>
<evidence type="ECO:0000313" key="4">
    <source>
        <dbReference type="Proteomes" id="UP001369958"/>
    </source>
</evidence>
<dbReference type="EC" id="2.7.7.65" evidence="3"/>
<accession>A0ABZ2I2W8</accession>
<dbReference type="RefSeq" id="WP_338609971.1">
    <property type="nucleotide sequence ID" value="NZ_CP146275.1"/>
</dbReference>
<feature type="domain" description="PAC" evidence="1">
    <location>
        <begin position="96"/>
        <end position="147"/>
    </location>
</feature>
<protein>
    <submittedName>
        <fullName evidence="3">Diguanylate cyclase</fullName>
        <ecNumber evidence="3">2.7.7.65</ecNumber>
    </submittedName>
</protein>
<dbReference type="Proteomes" id="UP001369958">
    <property type="component" value="Chromosome"/>
</dbReference>
<keyword evidence="4" id="KW-1185">Reference proteome</keyword>
<dbReference type="PROSITE" id="PS50113">
    <property type="entry name" value="PAC"/>
    <property type="match status" value="1"/>
</dbReference>
<dbReference type="SUPFAM" id="SSF55785">
    <property type="entry name" value="PYP-like sensor domain (PAS domain)"/>
    <property type="match status" value="1"/>
</dbReference>
<dbReference type="PANTHER" id="PTHR44757:SF2">
    <property type="entry name" value="BIOFILM ARCHITECTURE MAINTENANCE PROTEIN MBAA"/>
    <property type="match status" value="1"/>
</dbReference>
<dbReference type="InterPro" id="IPR029787">
    <property type="entry name" value="Nucleotide_cyclase"/>
</dbReference>
<dbReference type="CDD" id="cd01949">
    <property type="entry name" value="GGDEF"/>
    <property type="match status" value="1"/>
</dbReference>
<proteinExistence type="predicted"/>
<dbReference type="InterPro" id="IPR052155">
    <property type="entry name" value="Biofilm_reg_signaling"/>
</dbReference>
<evidence type="ECO:0000259" key="2">
    <source>
        <dbReference type="PROSITE" id="PS50887"/>
    </source>
</evidence>
<dbReference type="Pfam" id="PF00990">
    <property type="entry name" value="GGDEF"/>
    <property type="match status" value="1"/>
</dbReference>
<keyword evidence="3" id="KW-0548">Nucleotidyltransferase</keyword>
<dbReference type="InterPro" id="IPR000160">
    <property type="entry name" value="GGDEF_dom"/>
</dbReference>
<sequence>MKNILLQATSAPAVTGNHQTDALGLYDQAASIVPMGAFSCNLADDRLSWTGGVFDMFGLSGERPPERQIAVEMYTEASRGLLGRKRSHAIATCSSFSLDANIRRPDGTERWIRINAAVRSVNGRAETLYGMKLDITEDHARWEILRAQAECDPLTGVANRMRFQRFLERPNDEPALGRVGALILFDLDGFKQINDRWGHAAGDACLVAFGERLKRAFPQARLVSRIGGDEFAVLLPPVGSRSKTERDVRWLTRSLLSPVPWNGDRLPIGASVGIAFASRAIELDPLQLFTAADRELYGAKKAAATGIACA</sequence>
<dbReference type="PROSITE" id="PS50887">
    <property type="entry name" value="GGDEF"/>
    <property type="match status" value="1"/>
</dbReference>